<accession>A0A8R1YU53</accession>
<dbReference type="AlphaFoldDB" id="A0A2A6CX57"/>
<evidence type="ECO:0000256" key="4">
    <source>
        <dbReference type="ARBA" id="ARBA00023136"/>
    </source>
</evidence>
<keyword evidence="6" id="KW-1185">Reference proteome</keyword>
<dbReference type="PANTHER" id="PTHR46273">
    <property type="entry name" value="MYOSUPPRESSIN RECEPTOR 1, ISOFORM B-RELATED"/>
    <property type="match status" value="1"/>
</dbReference>
<keyword evidence="3" id="KW-1133">Transmembrane helix</keyword>
<evidence type="ECO:0000313" key="5">
    <source>
        <dbReference type="EnsemblMetazoa" id="PPA36466.1"/>
    </source>
</evidence>
<gene>
    <name evidence="5" type="primary">WBGene00274835</name>
</gene>
<sequence>MNRTCPYISYDYHSTDDGIHTVIHLISEIYREFYMYFVLVFAPINILANLLSMSILTRKELAGSYSNLFFGMTLDQTVVVVFLLSTVIRSSFTSKCDPGQNTIGHAIFTIVARNGMDILRAHASWLAVLVASLRFLMIRRRGFVLPSLCAILIWCFISLLVLISASTPVFMSTSIQLSPISRSCNMSRDIRVAKVRESEWAYYNDCLLLRVTYFISGTLHNGIPCCLLFVLSVLLLRHLRILRKECNSTNSFEKMSSDGRVTKMMTVILITTIISEMPQSILNILVVFLPSGFKANFVERVGNILTTIMLITSACNLFIYLSMSRKFKEVAKLYFFRVVPIAKRTRNSKNLNAKSSVRS</sequence>
<evidence type="ECO:0000256" key="2">
    <source>
        <dbReference type="ARBA" id="ARBA00022692"/>
    </source>
</evidence>
<dbReference type="PANTHER" id="PTHR46273:SF14">
    <property type="entry name" value="G-PROTEIN COUPLED RECEPTOR DMSR-1"/>
    <property type="match status" value="1"/>
</dbReference>
<dbReference type="GO" id="GO:0005886">
    <property type="term" value="C:plasma membrane"/>
    <property type="evidence" value="ECO:0000318"/>
    <property type="project" value="GO_Central"/>
</dbReference>
<dbReference type="SUPFAM" id="SSF81321">
    <property type="entry name" value="Family A G protein-coupled receptor-like"/>
    <property type="match status" value="1"/>
</dbReference>
<accession>A0A2A6CX57</accession>
<organism evidence="5 6">
    <name type="scientific">Pristionchus pacificus</name>
    <name type="common">Parasitic nematode worm</name>
    <dbReference type="NCBI Taxonomy" id="54126"/>
    <lineage>
        <taxon>Eukaryota</taxon>
        <taxon>Metazoa</taxon>
        <taxon>Ecdysozoa</taxon>
        <taxon>Nematoda</taxon>
        <taxon>Chromadorea</taxon>
        <taxon>Rhabditida</taxon>
        <taxon>Rhabditina</taxon>
        <taxon>Diplogasteromorpha</taxon>
        <taxon>Diplogasteroidea</taxon>
        <taxon>Neodiplogasteridae</taxon>
        <taxon>Pristionchus</taxon>
    </lineage>
</organism>
<dbReference type="GO" id="GO:0007186">
    <property type="term" value="P:G protein-coupled receptor signaling pathway"/>
    <property type="evidence" value="ECO:0000318"/>
    <property type="project" value="GO_Central"/>
</dbReference>
<dbReference type="Pfam" id="PF10324">
    <property type="entry name" value="7TM_GPCR_Srw"/>
    <property type="match status" value="1"/>
</dbReference>
<dbReference type="Proteomes" id="UP000005239">
    <property type="component" value="Unassembled WGS sequence"/>
</dbReference>
<reference evidence="6" key="1">
    <citation type="journal article" date="2008" name="Nat. Genet.">
        <title>The Pristionchus pacificus genome provides a unique perspective on nematode lifestyle and parasitism.</title>
        <authorList>
            <person name="Dieterich C."/>
            <person name="Clifton S.W."/>
            <person name="Schuster L.N."/>
            <person name="Chinwalla A."/>
            <person name="Delehaunty K."/>
            <person name="Dinkelacker I."/>
            <person name="Fulton L."/>
            <person name="Fulton R."/>
            <person name="Godfrey J."/>
            <person name="Minx P."/>
            <person name="Mitreva M."/>
            <person name="Roeseler W."/>
            <person name="Tian H."/>
            <person name="Witte H."/>
            <person name="Yang S.P."/>
            <person name="Wilson R.K."/>
            <person name="Sommer R.J."/>
        </authorList>
    </citation>
    <scope>NUCLEOTIDE SEQUENCE [LARGE SCALE GENOMIC DNA]</scope>
    <source>
        <strain evidence="6">PS312</strain>
    </source>
</reference>
<dbReference type="GO" id="GO:0008528">
    <property type="term" value="F:G protein-coupled peptide receptor activity"/>
    <property type="evidence" value="ECO:0000318"/>
    <property type="project" value="GO_Central"/>
</dbReference>
<dbReference type="EnsemblMetazoa" id="PPA36466.1">
    <property type="protein sequence ID" value="PPA36466.1"/>
    <property type="gene ID" value="WBGene00274835"/>
</dbReference>
<dbReference type="PROSITE" id="PS50262">
    <property type="entry name" value="G_PROTEIN_RECEP_F1_2"/>
    <property type="match status" value="1"/>
</dbReference>
<protein>
    <submittedName>
        <fullName evidence="5">G_PROTEIN_RECEP_F1_2 domain-containing protein</fullName>
    </submittedName>
</protein>
<dbReference type="InterPro" id="IPR053219">
    <property type="entry name" value="GPCR_Dmsr-1"/>
</dbReference>
<reference evidence="5" key="2">
    <citation type="submission" date="2022-06" db="UniProtKB">
        <authorList>
            <consortium name="EnsemblMetazoa"/>
        </authorList>
    </citation>
    <scope>IDENTIFICATION</scope>
    <source>
        <strain evidence="5">PS312</strain>
    </source>
</reference>
<dbReference type="InterPro" id="IPR017452">
    <property type="entry name" value="GPCR_Rhodpsn_7TM"/>
</dbReference>
<evidence type="ECO:0000256" key="3">
    <source>
        <dbReference type="ARBA" id="ARBA00022989"/>
    </source>
</evidence>
<evidence type="ECO:0000256" key="1">
    <source>
        <dbReference type="ARBA" id="ARBA00004370"/>
    </source>
</evidence>
<comment type="subcellular location">
    <subcellularLocation>
        <location evidence="1">Membrane</location>
    </subcellularLocation>
</comment>
<keyword evidence="2" id="KW-0812">Transmembrane</keyword>
<evidence type="ECO:0000313" key="6">
    <source>
        <dbReference type="Proteomes" id="UP000005239"/>
    </source>
</evidence>
<dbReference type="InterPro" id="IPR019427">
    <property type="entry name" value="7TM_GPCR_serpentine_rcpt_Srw"/>
</dbReference>
<proteinExistence type="predicted"/>
<name>A0A2A6CX57_PRIPA</name>
<dbReference type="Gene3D" id="1.20.1070.10">
    <property type="entry name" value="Rhodopsin 7-helix transmembrane proteins"/>
    <property type="match status" value="1"/>
</dbReference>
<keyword evidence="4" id="KW-0472">Membrane</keyword>